<accession>A0AAX4HRN1</accession>
<evidence type="ECO:0000256" key="1">
    <source>
        <dbReference type="SAM" id="Phobius"/>
    </source>
</evidence>
<feature type="transmembrane region" description="Helical" evidence="1">
    <location>
        <begin position="117"/>
        <end position="142"/>
    </location>
</feature>
<feature type="transmembrane region" description="Helical" evidence="1">
    <location>
        <begin position="154"/>
        <end position="183"/>
    </location>
</feature>
<organism evidence="2 3">
    <name type="scientific">Peredibacter starrii</name>
    <dbReference type="NCBI Taxonomy" id="28202"/>
    <lineage>
        <taxon>Bacteria</taxon>
        <taxon>Pseudomonadati</taxon>
        <taxon>Bdellovibrionota</taxon>
        <taxon>Bacteriovoracia</taxon>
        <taxon>Bacteriovoracales</taxon>
        <taxon>Bacteriovoracaceae</taxon>
        <taxon>Peredibacter</taxon>
    </lineage>
</organism>
<evidence type="ECO:0000313" key="2">
    <source>
        <dbReference type="EMBL" id="WPU65670.1"/>
    </source>
</evidence>
<feature type="transmembrane region" description="Helical" evidence="1">
    <location>
        <begin position="90"/>
        <end position="111"/>
    </location>
</feature>
<proteinExistence type="predicted"/>
<gene>
    <name evidence="2" type="ORF">SOO65_02825</name>
</gene>
<feature type="transmembrane region" description="Helical" evidence="1">
    <location>
        <begin position="203"/>
        <end position="220"/>
    </location>
</feature>
<feature type="transmembrane region" description="Helical" evidence="1">
    <location>
        <begin position="39"/>
        <end position="59"/>
    </location>
</feature>
<keyword evidence="1" id="KW-0812">Transmembrane</keyword>
<keyword evidence="3" id="KW-1185">Reference proteome</keyword>
<keyword evidence="1" id="KW-0472">Membrane</keyword>
<dbReference type="AlphaFoldDB" id="A0AAX4HRN1"/>
<dbReference type="RefSeq" id="WP_321396599.1">
    <property type="nucleotide sequence ID" value="NZ_CP139487.1"/>
</dbReference>
<dbReference type="Proteomes" id="UP001324634">
    <property type="component" value="Chromosome"/>
</dbReference>
<evidence type="ECO:0000313" key="3">
    <source>
        <dbReference type="Proteomes" id="UP001324634"/>
    </source>
</evidence>
<name>A0AAX4HRN1_9BACT</name>
<dbReference type="KEGG" id="psti:SOO65_02825"/>
<feature type="transmembrane region" description="Helical" evidence="1">
    <location>
        <begin position="232"/>
        <end position="252"/>
    </location>
</feature>
<keyword evidence="1" id="KW-1133">Transmembrane helix</keyword>
<feature type="transmembrane region" description="Helical" evidence="1">
    <location>
        <begin position="6"/>
        <end position="27"/>
    </location>
</feature>
<reference evidence="2 3" key="1">
    <citation type="submission" date="2023-11" db="EMBL/GenBank/DDBJ databases">
        <title>Peredibacter starrii A3.12.</title>
        <authorList>
            <person name="Mitchell R.J."/>
        </authorList>
    </citation>
    <scope>NUCLEOTIDE SEQUENCE [LARGE SCALE GENOMIC DNA]</scope>
    <source>
        <strain evidence="2 3">A3.12</strain>
    </source>
</reference>
<dbReference type="EMBL" id="CP139487">
    <property type="protein sequence ID" value="WPU65670.1"/>
    <property type="molecule type" value="Genomic_DNA"/>
</dbReference>
<sequence length="258" mass="29471">MNSITQIITHFFLFSLAFGTQLFSPVVSTKLTGVGFYKLGTSIVLASLVLALGVDFFMAPALTPIEWWCYGILISTNVITSIFHKDQKDWFMWVLYVLQIITFCVLAFHVFTFDPIWIMFFFMSMALLGISNFSMLLGHYYLVVPKLSEEPLIYCLFIFWMAFFLKIISSLAVIFSIGAPYLAEGSIVGDGYMYNWLFVSMRYLWGFVAPVILSFFTFRLCKIRSIQSATGVLYIVEFFVIVGELISVYLMAKHGLPL</sequence>
<feature type="transmembrane region" description="Helical" evidence="1">
    <location>
        <begin position="65"/>
        <end position="83"/>
    </location>
</feature>
<protein>
    <submittedName>
        <fullName evidence="2">Uncharacterized protein</fullName>
    </submittedName>
</protein>